<evidence type="ECO:0000256" key="4">
    <source>
        <dbReference type="ARBA" id="ARBA00048391"/>
    </source>
</evidence>
<feature type="domain" description="Release factor glutamine methyltransferase N-terminal" evidence="7">
    <location>
        <begin position="5"/>
        <end position="75"/>
    </location>
</feature>
<feature type="binding site" evidence="5">
    <location>
        <position position="141"/>
    </location>
    <ligand>
        <name>S-adenosyl-L-methionine</name>
        <dbReference type="ChEBI" id="CHEBI:59789"/>
    </ligand>
</feature>
<dbReference type="Pfam" id="PF17827">
    <property type="entry name" value="PrmC_N"/>
    <property type="match status" value="1"/>
</dbReference>
<dbReference type="InterPro" id="IPR007848">
    <property type="entry name" value="Small_mtfrase_dom"/>
</dbReference>
<feature type="binding site" evidence="5">
    <location>
        <position position="183"/>
    </location>
    <ligand>
        <name>S-adenosyl-L-methionine</name>
        <dbReference type="ChEBI" id="CHEBI:59789"/>
    </ligand>
</feature>
<comment type="catalytic activity">
    <reaction evidence="4 5">
        <text>L-glutaminyl-[peptide chain release factor] + S-adenosyl-L-methionine = N(5)-methyl-L-glutaminyl-[peptide chain release factor] + S-adenosyl-L-homocysteine + H(+)</text>
        <dbReference type="Rhea" id="RHEA:42896"/>
        <dbReference type="Rhea" id="RHEA-COMP:10271"/>
        <dbReference type="Rhea" id="RHEA-COMP:10272"/>
        <dbReference type="ChEBI" id="CHEBI:15378"/>
        <dbReference type="ChEBI" id="CHEBI:30011"/>
        <dbReference type="ChEBI" id="CHEBI:57856"/>
        <dbReference type="ChEBI" id="CHEBI:59789"/>
        <dbReference type="ChEBI" id="CHEBI:61891"/>
        <dbReference type="EC" id="2.1.1.297"/>
    </reaction>
</comment>
<feature type="binding site" evidence="5">
    <location>
        <begin position="183"/>
        <end position="186"/>
    </location>
    <ligand>
        <name>substrate</name>
    </ligand>
</feature>
<keyword evidence="3 5" id="KW-0949">S-adenosyl-L-methionine</keyword>
<dbReference type="PROSITE" id="PS00092">
    <property type="entry name" value="N6_MTASE"/>
    <property type="match status" value="1"/>
</dbReference>
<evidence type="ECO:0000313" key="8">
    <source>
        <dbReference type="EMBL" id="SKA65950.1"/>
    </source>
</evidence>
<dbReference type="NCBIfam" id="TIGR00536">
    <property type="entry name" value="hemK_fam"/>
    <property type="match status" value="1"/>
</dbReference>
<dbReference type="Gene3D" id="3.40.50.150">
    <property type="entry name" value="Vaccinia Virus protein VP39"/>
    <property type="match status" value="1"/>
</dbReference>
<keyword evidence="1 5" id="KW-0489">Methyltransferase</keyword>
<dbReference type="HAMAP" id="MF_02126">
    <property type="entry name" value="RF_methyltr_PrmC"/>
    <property type="match status" value="1"/>
</dbReference>
<dbReference type="InterPro" id="IPR002052">
    <property type="entry name" value="DNA_methylase_N6_adenine_CS"/>
</dbReference>
<evidence type="ECO:0000256" key="2">
    <source>
        <dbReference type="ARBA" id="ARBA00022679"/>
    </source>
</evidence>
<protein>
    <recommendedName>
        <fullName evidence="5">Release factor glutamine methyltransferase</fullName>
        <shortName evidence="5">RF MTase</shortName>
        <ecNumber evidence="5">2.1.1.297</ecNumber>
    </recommendedName>
    <alternativeName>
        <fullName evidence="5">N5-glutamine methyltransferase PrmC</fullName>
    </alternativeName>
    <alternativeName>
        <fullName evidence="5">Protein-(glutamine-N5) MTase PrmC</fullName>
    </alternativeName>
    <alternativeName>
        <fullName evidence="5">Protein-glutamine N-methyltransferase PrmC</fullName>
    </alternativeName>
</protein>
<comment type="function">
    <text evidence="5">Methylates the class 1 translation termination release factors RF1/PrfA and RF2/PrfB on the glutamine residue of the universally conserved GGQ motif.</text>
</comment>
<feature type="binding site" evidence="5">
    <location>
        <begin position="117"/>
        <end position="121"/>
    </location>
    <ligand>
        <name>S-adenosyl-L-methionine</name>
        <dbReference type="ChEBI" id="CHEBI:59789"/>
    </ligand>
</feature>
<dbReference type="RefSeq" id="WP_078929112.1">
    <property type="nucleotide sequence ID" value="NZ_FUXX01000032.1"/>
</dbReference>
<feature type="binding site" evidence="5">
    <location>
        <position position="168"/>
    </location>
    <ligand>
        <name>S-adenosyl-L-methionine</name>
        <dbReference type="ChEBI" id="CHEBI:59789"/>
    </ligand>
</feature>
<dbReference type="EMBL" id="FUXX01000032">
    <property type="protein sequence ID" value="SKA65950.1"/>
    <property type="molecule type" value="Genomic_DNA"/>
</dbReference>
<dbReference type="InterPro" id="IPR019874">
    <property type="entry name" value="RF_methyltr_PrmC"/>
</dbReference>
<sequence length="276" mass="30434">MTIFEALKNSRTKLSNAGIESASLDASLIMSHITGLSKVQLITHDTDVLSDETAAKFNELIDRRITGYPIAYILGYKEFWGLKLKVTEDTLIPRPDTEIIVQTAINCKVHGPILDMGTGTGAIILALKSEYRDNIEAYACDISKKALEVASENARNLSLDVTFIESDWFSNLGNMKFSLIVSNPPYIEENDPHLSRTSLPYEPITALTSGADGLDDIRIICRAALSHLNKGAPLMVEHGYNQGRAVSEIFIENGYRNVETIKDFGGNDRVTIGYMS</sequence>
<dbReference type="InterPro" id="IPR040758">
    <property type="entry name" value="PrmC_N"/>
</dbReference>
<dbReference type="GO" id="GO:0003676">
    <property type="term" value="F:nucleic acid binding"/>
    <property type="evidence" value="ECO:0007669"/>
    <property type="project" value="InterPro"/>
</dbReference>
<organism evidence="8 9">
    <name type="scientific">Succinivibrio dextrinosolvens DSM 3072</name>
    <dbReference type="NCBI Taxonomy" id="1123324"/>
    <lineage>
        <taxon>Bacteria</taxon>
        <taxon>Pseudomonadati</taxon>
        <taxon>Pseudomonadota</taxon>
        <taxon>Gammaproteobacteria</taxon>
        <taxon>Aeromonadales</taxon>
        <taxon>Succinivibrionaceae</taxon>
        <taxon>Succinivibrio</taxon>
    </lineage>
</organism>
<dbReference type="NCBIfam" id="TIGR03534">
    <property type="entry name" value="RF_mod_PrmC"/>
    <property type="match status" value="1"/>
</dbReference>
<dbReference type="CDD" id="cd02440">
    <property type="entry name" value="AdoMet_MTases"/>
    <property type="match status" value="1"/>
</dbReference>
<accession>A0A1T4VLW8</accession>
<dbReference type="GO" id="GO:0102559">
    <property type="term" value="F:peptide chain release factor N(5)-glutamine methyltransferase activity"/>
    <property type="evidence" value="ECO:0007669"/>
    <property type="project" value="UniProtKB-EC"/>
</dbReference>
<dbReference type="PANTHER" id="PTHR18895">
    <property type="entry name" value="HEMK METHYLTRANSFERASE"/>
    <property type="match status" value="1"/>
</dbReference>
<dbReference type="STRING" id="83771.SAMN02910357_00365"/>
<dbReference type="AlphaFoldDB" id="A0A1T4VLW8"/>
<dbReference type="PANTHER" id="PTHR18895:SF74">
    <property type="entry name" value="MTRF1L RELEASE FACTOR GLUTAMINE METHYLTRANSFERASE"/>
    <property type="match status" value="1"/>
</dbReference>
<proteinExistence type="inferred from homology"/>
<dbReference type="Gene3D" id="1.10.8.10">
    <property type="entry name" value="DNA helicase RuvA subunit, C-terminal domain"/>
    <property type="match status" value="1"/>
</dbReference>
<dbReference type="InterPro" id="IPR050320">
    <property type="entry name" value="N5-glutamine_MTase"/>
</dbReference>
<dbReference type="SUPFAM" id="SSF53335">
    <property type="entry name" value="S-adenosyl-L-methionine-dependent methyltransferases"/>
    <property type="match status" value="1"/>
</dbReference>
<evidence type="ECO:0000259" key="7">
    <source>
        <dbReference type="Pfam" id="PF17827"/>
    </source>
</evidence>
<gene>
    <name evidence="5" type="primary">prmC</name>
    <name evidence="8" type="ORF">SAMN02745213_01730</name>
</gene>
<dbReference type="InterPro" id="IPR029063">
    <property type="entry name" value="SAM-dependent_MTases_sf"/>
</dbReference>
<dbReference type="EC" id="2.1.1.297" evidence="5"/>
<name>A0A1T4VLW8_9GAMM</name>
<dbReference type="FunFam" id="3.40.50.150:FF:000053">
    <property type="entry name" value="Release factor glutamine methyltransferase"/>
    <property type="match status" value="1"/>
</dbReference>
<feature type="domain" description="Methyltransferase small" evidence="6">
    <location>
        <begin position="105"/>
        <end position="191"/>
    </location>
</feature>
<comment type="similarity">
    <text evidence="5">Belongs to the protein N5-glutamine methyltransferase family. PrmC subfamily.</text>
</comment>
<keyword evidence="2 5" id="KW-0808">Transferase</keyword>
<evidence type="ECO:0000259" key="6">
    <source>
        <dbReference type="Pfam" id="PF05175"/>
    </source>
</evidence>
<evidence type="ECO:0000256" key="3">
    <source>
        <dbReference type="ARBA" id="ARBA00022691"/>
    </source>
</evidence>
<evidence type="ECO:0000313" key="9">
    <source>
        <dbReference type="Proteomes" id="UP000242432"/>
    </source>
</evidence>
<dbReference type="InterPro" id="IPR004556">
    <property type="entry name" value="HemK-like"/>
</dbReference>
<evidence type="ECO:0000256" key="1">
    <source>
        <dbReference type="ARBA" id="ARBA00022603"/>
    </source>
</evidence>
<dbReference type="GO" id="GO:0032259">
    <property type="term" value="P:methylation"/>
    <property type="evidence" value="ECO:0007669"/>
    <property type="project" value="UniProtKB-KW"/>
</dbReference>
<dbReference type="Pfam" id="PF05175">
    <property type="entry name" value="MTS"/>
    <property type="match status" value="1"/>
</dbReference>
<dbReference type="Proteomes" id="UP000242432">
    <property type="component" value="Unassembled WGS sequence"/>
</dbReference>
<reference evidence="9" key="1">
    <citation type="submission" date="2017-02" db="EMBL/GenBank/DDBJ databases">
        <authorList>
            <person name="Varghese N."/>
            <person name="Submissions S."/>
        </authorList>
    </citation>
    <scope>NUCLEOTIDE SEQUENCE [LARGE SCALE GENOMIC DNA]</scope>
    <source>
        <strain evidence="9">DSM 3072</strain>
    </source>
</reference>
<keyword evidence="9" id="KW-1185">Reference proteome</keyword>
<evidence type="ECO:0000256" key="5">
    <source>
        <dbReference type="HAMAP-Rule" id="MF_02126"/>
    </source>
</evidence>